<evidence type="ECO:0000313" key="1">
    <source>
        <dbReference type="Proteomes" id="UP000095283"/>
    </source>
</evidence>
<reference evidence="2" key="1">
    <citation type="submission" date="2016-11" db="UniProtKB">
        <authorList>
            <consortium name="WormBaseParasite"/>
        </authorList>
    </citation>
    <scope>IDENTIFICATION</scope>
</reference>
<dbReference type="AlphaFoldDB" id="A0A1I7W6L6"/>
<name>A0A1I7W6L6_HETBA</name>
<dbReference type="Proteomes" id="UP000095283">
    <property type="component" value="Unplaced"/>
</dbReference>
<keyword evidence="1" id="KW-1185">Reference proteome</keyword>
<proteinExistence type="predicted"/>
<accession>A0A1I7W6L6</accession>
<organism evidence="1 2">
    <name type="scientific">Heterorhabditis bacteriophora</name>
    <name type="common">Entomopathogenic nematode worm</name>
    <dbReference type="NCBI Taxonomy" id="37862"/>
    <lineage>
        <taxon>Eukaryota</taxon>
        <taxon>Metazoa</taxon>
        <taxon>Ecdysozoa</taxon>
        <taxon>Nematoda</taxon>
        <taxon>Chromadorea</taxon>
        <taxon>Rhabditida</taxon>
        <taxon>Rhabditina</taxon>
        <taxon>Rhabditomorpha</taxon>
        <taxon>Strongyloidea</taxon>
        <taxon>Heterorhabditidae</taxon>
        <taxon>Heterorhabditis</taxon>
    </lineage>
</organism>
<protein>
    <submittedName>
        <fullName evidence="2">Uncharacterized protein</fullName>
    </submittedName>
</protein>
<dbReference type="WBParaSite" id="Hba_00281">
    <property type="protein sequence ID" value="Hba_00281"/>
    <property type="gene ID" value="Hba_00281"/>
</dbReference>
<evidence type="ECO:0000313" key="2">
    <source>
        <dbReference type="WBParaSite" id="Hba_00281"/>
    </source>
</evidence>
<sequence length="26" mass="3126">MKIGDEVEMNDYRIVRLNLIIYSNLL</sequence>